<dbReference type="SUPFAM" id="SSF47473">
    <property type="entry name" value="EF-hand"/>
    <property type="match status" value="2"/>
</dbReference>
<feature type="non-terminal residue" evidence="4">
    <location>
        <position position="266"/>
    </location>
</feature>
<evidence type="ECO:0000256" key="2">
    <source>
        <dbReference type="SAM" id="SignalP"/>
    </source>
</evidence>
<dbReference type="InterPro" id="IPR018247">
    <property type="entry name" value="EF_Hand_1_Ca_BS"/>
</dbReference>
<evidence type="ECO:0000259" key="3">
    <source>
        <dbReference type="PROSITE" id="PS50222"/>
    </source>
</evidence>
<feature type="non-terminal residue" evidence="4">
    <location>
        <position position="1"/>
    </location>
</feature>
<keyword evidence="5" id="KW-1185">Reference proteome</keyword>
<dbReference type="PANTHER" id="PTHR10827:SF85">
    <property type="entry name" value="CALCIUM-BINDING PROTEIN"/>
    <property type="match status" value="1"/>
</dbReference>
<dbReference type="Gene3D" id="1.10.238.10">
    <property type="entry name" value="EF-hand"/>
    <property type="match status" value="3"/>
</dbReference>
<sequence length="266" mass="29329">QMRSVLLLVIPLVSSLTLPGSNINVASFDTVDANKDGMIDGEEFEKWASKKLHLKNDQRKNMFLSFDADRDGSLHIAEFVPLAAAIGQTPQLSKQDIFDQLDRNKDGFVDATERASSGIDAVVIGGLLTVADVNGDGLLSREEFDRATDQDRVKTQQHELCIRRSTVTQSLQEEKNRELAVQLITDMDGNGDRRLTLAELTSFATKFGKITPAESSAAFTELDLNRDGFVDVTELARVPTKISSVLNFQAPPPVRSDIARLPPLRF</sequence>
<keyword evidence="1" id="KW-0106">Calcium</keyword>
<keyword evidence="2" id="KW-0732">Signal</keyword>
<feature type="signal peptide" evidence="2">
    <location>
        <begin position="1"/>
        <end position="15"/>
    </location>
</feature>
<evidence type="ECO:0000313" key="4">
    <source>
        <dbReference type="EMBL" id="GMR41850.1"/>
    </source>
</evidence>
<proteinExistence type="predicted"/>
<dbReference type="EMBL" id="BTRK01000003">
    <property type="protein sequence ID" value="GMR41850.1"/>
    <property type="molecule type" value="Genomic_DNA"/>
</dbReference>
<dbReference type="AlphaFoldDB" id="A0AAN4ZRI2"/>
<dbReference type="PROSITE" id="PS00018">
    <property type="entry name" value="EF_HAND_1"/>
    <property type="match status" value="2"/>
</dbReference>
<dbReference type="Proteomes" id="UP001328107">
    <property type="component" value="Unassembled WGS sequence"/>
</dbReference>
<feature type="domain" description="EF-hand" evidence="3">
    <location>
        <begin position="54"/>
        <end position="89"/>
    </location>
</feature>
<name>A0AAN4ZRI2_9BILA</name>
<gene>
    <name evidence="4" type="ORF">PMAYCL1PPCAC_12045</name>
</gene>
<reference evidence="5" key="1">
    <citation type="submission" date="2022-10" db="EMBL/GenBank/DDBJ databases">
        <title>Genome assembly of Pristionchus species.</title>
        <authorList>
            <person name="Yoshida K."/>
            <person name="Sommer R.J."/>
        </authorList>
    </citation>
    <scope>NUCLEOTIDE SEQUENCE [LARGE SCALE GENOMIC DNA]</scope>
    <source>
        <strain evidence="5">RS5460</strain>
    </source>
</reference>
<protein>
    <recommendedName>
        <fullName evidence="3">EF-hand domain-containing protein</fullName>
    </recommendedName>
</protein>
<dbReference type="GO" id="GO:0005509">
    <property type="term" value="F:calcium ion binding"/>
    <property type="evidence" value="ECO:0007669"/>
    <property type="project" value="InterPro"/>
</dbReference>
<dbReference type="SMART" id="SM00054">
    <property type="entry name" value="EFh"/>
    <property type="match status" value="5"/>
</dbReference>
<evidence type="ECO:0000256" key="1">
    <source>
        <dbReference type="ARBA" id="ARBA00022837"/>
    </source>
</evidence>
<dbReference type="InterPro" id="IPR011992">
    <property type="entry name" value="EF-hand-dom_pair"/>
</dbReference>
<dbReference type="Pfam" id="PF13202">
    <property type="entry name" value="EF-hand_5"/>
    <property type="match status" value="4"/>
</dbReference>
<evidence type="ECO:0000313" key="5">
    <source>
        <dbReference type="Proteomes" id="UP001328107"/>
    </source>
</evidence>
<accession>A0AAN4ZRI2</accession>
<dbReference type="InterPro" id="IPR002048">
    <property type="entry name" value="EF_hand_dom"/>
</dbReference>
<dbReference type="PANTHER" id="PTHR10827">
    <property type="entry name" value="RETICULOCALBIN"/>
    <property type="match status" value="1"/>
</dbReference>
<feature type="chain" id="PRO_5042925847" description="EF-hand domain-containing protein" evidence="2">
    <location>
        <begin position="16"/>
        <end position="266"/>
    </location>
</feature>
<comment type="caution">
    <text evidence="4">The sequence shown here is derived from an EMBL/GenBank/DDBJ whole genome shotgun (WGS) entry which is preliminary data.</text>
</comment>
<organism evidence="4 5">
    <name type="scientific">Pristionchus mayeri</name>
    <dbReference type="NCBI Taxonomy" id="1317129"/>
    <lineage>
        <taxon>Eukaryota</taxon>
        <taxon>Metazoa</taxon>
        <taxon>Ecdysozoa</taxon>
        <taxon>Nematoda</taxon>
        <taxon>Chromadorea</taxon>
        <taxon>Rhabditida</taxon>
        <taxon>Rhabditina</taxon>
        <taxon>Diplogasteromorpha</taxon>
        <taxon>Diplogasteroidea</taxon>
        <taxon>Neodiplogasteridae</taxon>
        <taxon>Pristionchus</taxon>
    </lineage>
</organism>
<dbReference type="PROSITE" id="PS50222">
    <property type="entry name" value="EF_HAND_2"/>
    <property type="match status" value="2"/>
</dbReference>
<feature type="domain" description="EF-hand" evidence="3">
    <location>
        <begin position="210"/>
        <end position="245"/>
    </location>
</feature>